<comment type="caution">
    <text evidence="1">The sequence shown here is derived from an EMBL/GenBank/DDBJ whole genome shotgun (WGS) entry which is preliminary data.</text>
</comment>
<dbReference type="eggNOG" id="ENOG502ZAKT">
    <property type="taxonomic scope" value="Bacteria"/>
</dbReference>
<reference evidence="1 2" key="1">
    <citation type="submission" date="2011-12" db="EMBL/GenBank/DDBJ databases">
        <title>Whole genome shotgun sequence of Gordonia effusa NBRC 100432.</title>
        <authorList>
            <person name="Yoshida I."/>
            <person name="Takarada H."/>
            <person name="Hosoyama A."/>
            <person name="Tsuchikane K."/>
            <person name="Katsumata H."/>
            <person name="Yamazaki S."/>
            <person name="Fujita N."/>
        </authorList>
    </citation>
    <scope>NUCLEOTIDE SEQUENCE [LARGE SCALE GENOMIC DNA]</scope>
    <source>
        <strain evidence="1 2">NBRC 100432</strain>
    </source>
</reference>
<dbReference type="OrthoDB" id="3358108at2"/>
<dbReference type="STRING" id="1077974.GOEFS_023_00040"/>
<dbReference type="NCBIfam" id="NF033832">
    <property type="entry name" value="sce7726_fam"/>
    <property type="match status" value="1"/>
</dbReference>
<dbReference type="RefSeq" id="WP_007316624.1">
    <property type="nucleotide sequence ID" value="NZ_BAEH01000023.1"/>
</dbReference>
<dbReference type="InterPro" id="IPR047729">
    <property type="entry name" value="Sce7726-like"/>
</dbReference>
<name>H0QWT5_9ACTN</name>
<keyword evidence="2" id="KW-1185">Reference proteome</keyword>
<organism evidence="1 2">
    <name type="scientific">Gordonia effusa NBRC 100432</name>
    <dbReference type="NCBI Taxonomy" id="1077974"/>
    <lineage>
        <taxon>Bacteria</taxon>
        <taxon>Bacillati</taxon>
        <taxon>Actinomycetota</taxon>
        <taxon>Actinomycetes</taxon>
        <taxon>Mycobacteriales</taxon>
        <taxon>Gordoniaceae</taxon>
        <taxon>Gordonia</taxon>
    </lineage>
</organism>
<gene>
    <name evidence="1" type="ORF">GOEFS_023_00040</name>
</gene>
<accession>H0QWT5</accession>
<evidence type="ECO:0008006" key="3">
    <source>
        <dbReference type="Google" id="ProtNLM"/>
    </source>
</evidence>
<evidence type="ECO:0000313" key="2">
    <source>
        <dbReference type="Proteomes" id="UP000035034"/>
    </source>
</evidence>
<proteinExistence type="predicted"/>
<evidence type="ECO:0000313" key="1">
    <source>
        <dbReference type="EMBL" id="GAB17286.1"/>
    </source>
</evidence>
<protein>
    <recommendedName>
        <fullName evidence="3">Sce7726 family protein</fullName>
    </recommendedName>
</protein>
<dbReference type="AlphaFoldDB" id="H0QWT5"/>
<sequence length="195" mass="22365">MRDADVRKSLHLWLRDEHRAELDATRILDEMDVAGQVRIDTVVLNGSFAGFEIKSASDTLRRLPRQIEVYSQVLDFATLVVAKNHAAKAKDLLPRWWGVIEASSVSDGVQLRRVRKARRNATIDPMTLCTLLWRQETLSELEIRGTDAGVRSKPNRFLWERLAETVSPDELRDIVRERVKFRAGWRAETPSPLHA</sequence>
<dbReference type="Proteomes" id="UP000035034">
    <property type="component" value="Unassembled WGS sequence"/>
</dbReference>
<dbReference type="EMBL" id="BAEH01000023">
    <property type="protein sequence ID" value="GAB17286.1"/>
    <property type="molecule type" value="Genomic_DNA"/>
</dbReference>